<dbReference type="STRING" id="61424.A0A2T9Z176"/>
<organism evidence="8 9">
    <name type="scientific">Furculomyces boomerangus</name>
    <dbReference type="NCBI Taxonomy" id="61424"/>
    <lineage>
        <taxon>Eukaryota</taxon>
        <taxon>Fungi</taxon>
        <taxon>Fungi incertae sedis</taxon>
        <taxon>Zoopagomycota</taxon>
        <taxon>Kickxellomycotina</taxon>
        <taxon>Harpellomycetes</taxon>
        <taxon>Harpellales</taxon>
        <taxon>Harpellaceae</taxon>
        <taxon>Furculomyces</taxon>
    </lineage>
</organism>
<comment type="caution">
    <text evidence="8">The sequence shown here is derived from an EMBL/GenBank/DDBJ whole genome shotgun (WGS) entry which is preliminary data.</text>
</comment>
<dbReference type="GO" id="GO:0006606">
    <property type="term" value="P:protein import into nucleus"/>
    <property type="evidence" value="ECO:0007669"/>
    <property type="project" value="TreeGrafter"/>
</dbReference>
<proteinExistence type="predicted"/>
<evidence type="ECO:0000256" key="4">
    <source>
        <dbReference type="ARBA" id="ARBA00022927"/>
    </source>
</evidence>
<evidence type="ECO:0000313" key="9">
    <source>
        <dbReference type="Proteomes" id="UP000245699"/>
    </source>
</evidence>
<dbReference type="AlphaFoldDB" id="A0A2T9Z176"/>
<keyword evidence="9" id="KW-1185">Reference proteome</keyword>
<evidence type="ECO:0000256" key="7">
    <source>
        <dbReference type="ARBA" id="ARBA00023242"/>
    </source>
</evidence>
<dbReference type="Proteomes" id="UP000245699">
    <property type="component" value="Unassembled WGS sequence"/>
</dbReference>
<evidence type="ECO:0000313" key="8">
    <source>
        <dbReference type="EMBL" id="PVU98337.1"/>
    </source>
</evidence>
<dbReference type="EMBL" id="MBFT01000083">
    <property type="protein sequence ID" value="PVU98337.1"/>
    <property type="molecule type" value="Genomic_DNA"/>
</dbReference>
<name>A0A2T9Z176_9FUNG</name>
<dbReference type="GO" id="GO:0006406">
    <property type="term" value="P:mRNA export from nucleus"/>
    <property type="evidence" value="ECO:0007669"/>
    <property type="project" value="TreeGrafter"/>
</dbReference>
<evidence type="ECO:0000256" key="3">
    <source>
        <dbReference type="ARBA" id="ARBA00022816"/>
    </source>
</evidence>
<dbReference type="GO" id="GO:0005643">
    <property type="term" value="C:nuclear pore"/>
    <property type="evidence" value="ECO:0007669"/>
    <property type="project" value="UniProtKB-SubCell"/>
</dbReference>
<dbReference type="GO" id="GO:0017056">
    <property type="term" value="F:structural constituent of nuclear pore"/>
    <property type="evidence" value="ECO:0007669"/>
    <property type="project" value="InterPro"/>
</dbReference>
<evidence type="ECO:0000256" key="5">
    <source>
        <dbReference type="ARBA" id="ARBA00023010"/>
    </source>
</evidence>
<evidence type="ECO:0000256" key="2">
    <source>
        <dbReference type="ARBA" id="ARBA00022448"/>
    </source>
</evidence>
<evidence type="ECO:0000256" key="1">
    <source>
        <dbReference type="ARBA" id="ARBA00004567"/>
    </source>
</evidence>
<reference evidence="8 9" key="1">
    <citation type="journal article" date="2018" name="MBio">
        <title>Comparative Genomics Reveals the Core Gene Toolbox for the Fungus-Insect Symbiosis.</title>
        <authorList>
            <person name="Wang Y."/>
            <person name="Stata M."/>
            <person name="Wang W."/>
            <person name="Stajich J.E."/>
            <person name="White M.M."/>
            <person name="Moncalvo J.M."/>
        </authorList>
    </citation>
    <scope>NUCLEOTIDE SEQUENCE [LARGE SCALE GENOMIC DNA]</scope>
    <source>
        <strain evidence="8 9">AUS-77-4</strain>
    </source>
</reference>
<accession>A0A2T9Z176</accession>
<keyword evidence="4" id="KW-0653">Protein transport</keyword>
<dbReference type="GO" id="GO:0000055">
    <property type="term" value="P:ribosomal large subunit export from nucleus"/>
    <property type="evidence" value="ECO:0007669"/>
    <property type="project" value="InterPro"/>
</dbReference>
<dbReference type="PANTHER" id="PTHR13257">
    <property type="entry name" value="NUCLEOPORIN NUP84-RELATED"/>
    <property type="match status" value="1"/>
</dbReference>
<dbReference type="PANTHER" id="PTHR13257:SF0">
    <property type="entry name" value="NUCLEAR PORE COMPLEX PROTEIN NUP88"/>
    <property type="match status" value="1"/>
</dbReference>
<keyword evidence="7" id="KW-0539">Nucleus</keyword>
<protein>
    <submittedName>
        <fullName evidence="8">Uncharacterized protein</fullName>
    </submittedName>
</protein>
<dbReference type="OrthoDB" id="341482at2759"/>
<comment type="subcellular location">
    <subcellularLocation>
        <location evidence="1">Nucleus</location>
        <location evidence="1">Nuclear pore complex</location>
    </subcellularLocation>
</comment>
<keyword evidence="6" id="KW-0906">Nuclear pore complex</keyword>
<evidence type="ECO:0000256" key="6">
    <source>
        <dbReference type="ARBA" id="ARBA00023132"/>
    </source>
</evidence>
<keyword evidence="5" id="KW-0811">Translocation</keyword>
<dbReference type="GO" id="GO:0000056">
    <property type="term" value="P:ribosomal small subunit export from nucleus"/>
    <property type="evidence" value="ECO:0007669"/>
    <property type="project" value="InterPro"/>
</dbReference>
<sequence>MVWQNLLTISSAFGQTFSTNRASLAINNFYIYAADSQIRAINLSAIKKLGLSKPPPQDCPYIVLAELNSYPPISQILANSSHKLIAFIASGSVHLIPIDIKKWILASQNNSSLPIETPQNVGPLILPSSPLAIQLQWHPLSSHDSHLVVLYEDSSLRMFDLLSNIQSPEQTAQINKNSGSAFNRKNIVSFSISASKEGWEHTATYLITDDCDIYVLSPFLPKKSKLSKNWISNIWSQTEIELNELKAEQYSSSRKLVCPPELQDAIYAYEWADSLYYIASKQDNDNTTLNVILTDDMLGNLHFQGPFLLKPSPPEVISNNTNDNQFVDDVSDLLVLSTFPATIIAAAKCSGIVDLFAVVEQINPSWELKYPELALNSPRKHLSLLTLESINFNSTQIGPFSTPTTLAPSIISDNSFFVGCPAGVYKVSTLPWINEFSLKFGIVSSIQSHDNIPNTQNQPSTSTNFEGNDVSNLLSNLSITNSSENKSLQTSCIVDSLFTFDKSLTEFSGRLVSGISEVTDIYISYSVIVLLQNNICVAASIPLLEENAILDKSLVSKVHSSLENTNLSNQAEYKPKLYSLQNTPTNTNEPFFIPEAAMSLLTDFGPSKTKKNSPNNAFSSTHITEESLHELGSFATKLRFLIQTVVDSNSEMYQCAEMQIKEFERQKEKLKQIAQLSLVSSSNQFEKALYRLIKIQSMQEKLADRTEKILMDFSDYQTNLGIKEEEQVYKRLKSIESKISTNYNSFQERLSLISSTISTIKQKSNNIVSTLNIETPINKEVSPGYGIHLLNEPEHELDTDLINTISEDVTELRAKIRNIEQSVNKFGALVSEN</sequence>
<keyword evidence="2" id="KW-0813">Transport</keyword>
<dbReference type="InterPro" id="IPR037700">
    <property type="entry name" value="NUP88/NUP82"/>
</dbReference>
<gene>
    <name evidence="8" type="ORF">BB559_001667</name>
</gene>
<keyword evidence="3" id="KW-0509">mRNA transport</keyword>